<name>A0A6I5MYF3_9BIFI</name>
<dbReference type="AlphaFoldDB" id="A0A6I5MYF3"/>
<feature type="compositionally biased region" description="Low complexity" evidence="1">
    <location>
        <begin position="19"/>
        <end position="59"/>
    </location>
</feature>
<dbReference type="Proteomes" id="UP000469292">
    <property type="component" value="Unassembled WGS sequence"/>
</dbReference>
<comment type="caution">
    <text evidence="3">The sequence shown here is derived from an EMBL/GenBank/DDBJ whole genome shotgun (WGS) entry which is preliminary data.</text>
</comment>
<evidence type="ECO:0000313" key="3">
    <source>
        <dbReference type="EMBL" id="NEG69226.1"/>
    </source>
</evidence>
<protein>
    <submittedName>
        <fullName evidence="3">Excalibur calcium-binding domain-containing protein</fullName>
    </submittedName>
</protein>
<dbReference type="InterPro" id="IPR008613">
    <property type="entry name" value="Excalibur_Ca-bd_domain"/>
</dbReference>
<proteinExistence type="predicted"/>
<reference evidence="3 4" key="1">
    <citation type="submission" date="2019-09" db="EMBL/GenBank/DDBJ databases">
        <title>Phylogenetic characterization of a novel taxon of the genus Bifidobacterium: Bifidobacterium choloepi sp. nov.</title>
        <authorList>
            <person name="Modesto M."/>
            <person name="Satti M."/>
        </authorList>
    </citation>
    <scope>NUCLEOTIDE SEQUENCE [LARGE SCALE GENOMIC DNA]</scope>
    <source>
        <strain evidence="3 4">BRDM6</strain>
    </source>
</reference>
<evidence type="ECO:0000256" key="1">
    <source>
        <dbReference type="SAM" id="MobiDB-lite"/>
    </source>
</evidence>
<feature type="domain" description="Excalibur calcium-binding" evidence="2">
    <location>
        <begin position="61"/>
        <end position="97"/>
    </location>
</feature>
<gene>
    <name evidence="3" type="ORF">F6S87_01000</name>
</gene>
<feature type="region of interest" description="Disordered" evidence="1">
    <location>
        <begin position="1"/>
        <end position="60"/>
    </location>
</feature>
<feature type="compositionally biased region" description="Basic and acidic residues" evidence="1">
    <location>
        <begin position="86"/>
        <end position="97"/>
    </location>
</feature>
<accession>A0A6I5MYF3</accession>
<sequence>MPADDGAVDPANVTGAAGTSGSSSSSSPDSLGTSNSSGSSGSSGSSSSGSSTSNDSSGDVYYKNCTVAREAGVAPLYRGDPGYRSALDRDNDGIACE</sequence>
<feature type="region of interest" description="Disordered" evidence="1">
    <location>
        <begin position="76"/>
        <end position="97"/>
    </location>
</feature>
<keyword evidence="4" id="KW-1185">Reference proteome</keyword>
<organism evidence="3 4">
    <name type="scientific">Bifidobacterium choloepi</name>
    <dbReference type="NCBI Taxonomy" id="2614131"/>
    <lineage>
        <taxon>Bacteria</taxon>
        <taxon>Bacillati</taxon>
        <taxon>Actinomycetota</taxon>
        <taxon>Actinomycetes</taxon>
        <taxon>Bifidobacteriales</taxon>
        <taxon>Bifidobacteriaceae</taxon>
        <taxon>Bifidobacterium</taxon>
    </lineage>
</organism>
<dbReference type="EMBL" id="VYSG01000001">
    <property type="protein sequence ID" value="NEG69226.1"/>
    <property type="molecule type" value="Genomic_DNA"/>
</dbReference>
<dbReference type="Pfam" id="PF05901">
    <property type="entry name" value="Excalibur"/>
    <property type="match status" value="1"/>
</dbReference>
<evidence type="ECO:0000259" key="2">
    <source>
        <dbReference type="SMART" id="SM00894"/>
    </source>
</evidence>
<dbReference type="SMART" id="SM00894">
    <property type="entry name" value="Excalibur"/>
    <property type="match status" value="1"/>
</dbReference>
<evidence type="ECO:0000313" key="4">
    <source>
        <dbReference type="Proteomes" id="UP000469292"/>
    </source>
</evidence>